<evidence type="ECO:0000256" key="1">
    <source>
        <dbReference type="ARBA" id="ARBA00004571"/>
    </source>
</evidence>
<comment type="catalytic activity">
    <reaction evidence="12">
        <text>beta-maltose(in) = beta-maltose(out)</text>
        <dbReference type="Rhea" id="RHEA:29731"/>
        <dbReference type="ChEBI" id="CHEBI:18147"/>
    </reaction>
</comment>
<keyword evidence="7 12" id="KW-0732">Signal</keyword>
<evidence type="ECO:0000256" key="3">
    <source>
        <dbReference type="ARBA" id="ARBA00022448"/>
    </source>
</evidence>
<evidence type="ECO:0000256" key="6">
    <source>
        <dbReference type="ARBA" id="ARBA00022692"/>
    </source>
</evidence>
<evidence type="ECO:0000256" key="2">
    <source>
        <dbReference type="ARBA" id="ARBA00007055"/>
    </source>
</evidence>
<dbReference type="EMBL" id="JAGRZL010000028">
    <property type="protein sequence ID" value="MBR7629539.1"/>
    <property type="molecule type" value="Genomic_DNA"/>
</dbReference>
<keyword evidence="4 12" id="KW-1134">Transmembrane beta strand</keyword>
<keyword evidence="5 12" id="KW-0762">Sugar transport</keyword>
<dbReference type="Proteomes" id="UP000675653">
    <property type="component" value="Unassembled WGS sequence"/>
</dbReference>
<dbReference type="InterPro" id="IPR003192">
    <property type="entry name" value="Porin_LamB"/>
</dbReference>
<protein>
    <recommendedName>
        <fullName evidence="12">Maltoporin</fullName>
    </recommendedName>
    <alternativeName>
        <fullName evidence="12">Maltose-inducible porin</fullName>
    </alternativeName>
</protein>
<comment type="subcellular location">
    <subcellularLocation>
        <location evidence="1 12">Cell outer membrane</location>
        <topology evidence="1 12">Multi-pass membrane protein</topology>
    </subcellularLocation>
</comment>
<keyword evidence="8 12" id="KW-0406">Ion transport</keyword>
<comment type="function">
    <text evidence="12">Involved in the transport of maltose and maltodextrins.</text>
</comment>
<reference evidence="13 14" key="1">
    <citation type="submission" date="2021-04" db="EMBL/GenBank/DDBJ databases">
        <title>Draft Genome of Aeromonas popoffii ID682, isolated from a natural water source in Idaho.</title>
        <authorList>
            <person name="Testerman T."/>
            <person name="Graf J."/>
        </authorList>
    </citation>
    <scope>NUCLEOTIDE SEQUENCE [LARGE SCALE GENOMIC DNA]</scope>
    <source>
        <strain evidence="13 14">ID682</strain>
    </source>
</reference>
<evidence type="ECO:0000256" key="9">
    <source>
        <dbReference type="ARBA" id="ARBA00023114"/>
    </source>
</evidence>
<feature type="site" description="Important in sugar transport" evidence="12">
    <location>
        <position position="166"/>
    </location>
</feature>
<keyword evidence="3 12" id="KW-0813">Transport</keyword>
<proteinExistence type="evidence at transcript level"/>
<dbReference type="CDD" id="cd01346">
    <property type="entry name" value="Maltoporin-like"/>
    <property type="match status" value="1"/>
</dbReference>
<feature type="site" description="Greasy slide, important in sugar transport" evidence="12">
    <location>
        <position position="29"/>
    </location>
</feature>
<sequence length="447" mass="49249" precursor="true">MKAKWLPIAAAVTAALASQAAFAVDFHGYMRSGVGTSDNGSLQTYAKQKVGRLGNEAETYGEIQLGHEAYNKDGKSFYVDSMFAMVAGQQGRDWEGTKGPNWEGTNSNCRVREVGKPEVDCTSDAEFALRQFNVQAKGVLGFAPESTLWAGKRYYQRHDIHITDFYYWDVSGAGAGVENIQTGPGKLSFAWLRNDPWEDYDKFVGGVGVDERVNTDVLDLRYAGIPLWKDGSLELGYNYARGNLTDEQKSVLGDKEFERNGHMVTAELTQSMLGGFNKTVVQYFADGYAAQAVEYGSGSGSGLSQAAAKGDGWRFINWGVLPVGDKVEVGHQLVYGTASDIDNNSADKETFSVVVRPMYKWNDTMKTIAELGYHHDSNKPHNGTESSDIGKKYTLAQAWSAGSGFWARPEIRVYASYLDADGQFRPDSNGVKQDDVWTFGVQAEAWW</sequence>
<feature type="site" description="Greasy slide, important in sugar transport" evidence="12">
    <location>
        <position position="406"/>
    </location>
</feature>
<evidence type="ECO:0000313" key="13">
    <source>
        <dbReference type="EMBL" id="MBR7629539.1"/>
    </source>
</evidence>
<evidence type="ECO:0000256" key="10">
    <source>
        <dbReference type="ARBA" id="ARBA00023136"/>
    </source>
</evidence>
<dbReference type="RefSeq" id="WP_212513613.1">
    <property type="nucleotide sequence ID" value="NZ_CAWQDX010000050.1"/>
</dbReference>
<evidence type="ECO:0000256" key="7">
    <source>
        <dbReference type="ARBA" id="ARBA00022729"/>
    </source>
</evidence>
<evidence type="ECO:0000256" key="8">
    <source>
        <dbReference type="ARBA" id="ARBA00023065"/>
    </source>
</evidence>
<name>A0ABS5GT22_9GAMM</name>
<accession>A0ABS5GT22</accession>
<evidence type="ECO:0000256" key="4">
    <source>
        <dbReference type="ARBA" id="ARBA00022452"/>
    </source>
</evidence>
<dbReference type="Gene3D" id="2.40.170.10">
    <property type="entry name" value="Porin, LamB type"/>
    <property type="match status" value="1"/>
</dbReference>
<dbReference type="SUPFAM" id="SSF56935">
    <property type="entry name" value="Porins"/>
    <property type="match status" value="1"/>
</dbReference>
<dbReference type="PANTHER" id="PTHR38762:SF1">
    <property type="entry name" value="CRYPTIC OUTER MEMBRANE PORIN BGLH-RELATED"/>
    <property type="match status" value="1"/>
</dbReference>
<comment type="caution">
    <text evidence="13">The sequence shown here is derived from an EMBL/GenBank/DDBJ whole genome shotgun (WGS) entry which is preliminary data.</text>
</comment>
<feature type="chain" id="PRO_5044911975" description="Maltoporin" evidence="12">
    <location>
        <begin position="24"/>
        <end position="447"/>
    </location>
</feature>
<dbReference type="PANTHER" id="PTHR38762">
    <property type="entry name" value="CRYPTIC OUTER MEMBRANE PORIN BGLH-RELATED"/>
    <property type="match status" value="1"/>
</dbReference>
<comment type="induction">
    <text evidence="12">By maltose.</text>
</comment>
<feature type="signal peptide" evidence="12">
    <location>
        <begin position="1"/>
        <end position="23"/>
    </location>
</feature>
<feature type="site" description="Greasy slide, important in sugar transport" evidence="12">
    <location>
        <position position="446"/>
    </location>
</feature>
<keyword evidence="6 12" id="KW-0812">Transmembrane</keyword>
<keyword evidence="11 12" id="KW-0998">Cell outer membrane</keyword>
<dbReference type="HAMAP" id="MF_01301">
    <property type="entry name" value="LamB"/>
    <property type="match status" value="1"/>
</dbReference>
<dbReference type="InterPro" id="IPR036998">
    <property type="entry name" value="Porin_LamB_sf"/>
</dbReference>
<comment type="similarity">
    <text evidence="2 12">Belongs to the porin LamB (TC 1.B.3) family.</text>
</comment>
<evidence type="ECO:0000256" key="12">
    <source>
        <dbReference type="HAMAP-Rule" id="MF_01301"/>
    </source>
</evidence>
<feature type="site" description="Greasy slide, important in sugar transport" evidence="12">
    <location>
        <position position="60"/>
    </location>
</feature>
<evidence type="ECO:0000313" key="14">
    <source>
        <dbReference type="Proteomes" id="UP000675653"/>
    </source>
</evidence>
<dbReference type="InterPro" id="IPR023738">
    <property type="entry name" value="Maltoporin"/>
</dbReference>
<dbReference type="NCBIfam" id="NF006860">
    <property type="entry name" value="PRK09360.1"/>
    <property type="match status" value="1"/>
</dbReference>
<gene>
    <name evidence="12" type="primary">lamB</name>
    <name evidence="13" type="ORF">KAT72_11020</name>
</gene>
<feature type="site" description="Greasy slide, important in sugar transport" evidence="12">
    <location>
        <position position="276"/>
    </location>
</feature>
<dbReference type="InterPro" id="IPR050286">
    <property type="entry name" value="G_neg_Bact_CarbUptk_Porin"/>
</dbReference>
<feature type="site" description="Greasy slide, important in sugar transport" evidence="12">
    <location>
        <position position="94"/>
    </location>
</feature>
<keyword evidence="10 12" id="KW-0472">Membrane</keyword>
<evidence type="ECO:0000256" key="5">
    <source>
        <dbReference type="ARBA" id="ARBA00022597"/>
    </source>
</evidence>
<keyword evidence="9 12" id="KW-0626">Porin</keyword>
<evidence type="ECO:0000256" key="11">
    <source>
        <dbReference type="ARBA" id="ARBA00023237"/>
    </source>
</evidence>
<organism evidence="13 14">
    <name type="scientific">Aeromonas popoffii</name>
    <dbReference type="NCBI Taxonomy" id="70856"/>
    <lineage>
        <taxon>Bacteria</taxon>
        <taxon>Pseudomonadati</taxon>
        <taxon>Pseudomonadota</taxon>
        <taxon>Gammaproteobacteria</taxon>
        <taxon>Aeromonadales</taxon>
        <taxon>Aeromonadaceae</taxon>
        <taxon>Aeromonas</taxon>
    </lineage>
</organism>
<keyword evidence="14" id="KW-1185">Reference proteome</keyword>
<comment type="subunit">
    <text evidence="12">Homotrimer formed of three 18-stranded antiparallel beta-barrels, containing three independent channels.</text>
</comment>
<dbReference type="Pfam" id="PF02264">
    <property type="entry name" value="LamB"/>
    <property type="match status" value="1"/>
</dbReference>